<dbReference type="InterPro" id="IPR013087">
    <property type="entry name" value="Znf_C2H2_type"/>
</dbReference>
<keyword evidence="8" id="KW-1185">Reference proteome</keyword>
<evidence type="ECO:0000256" key="3">
    <source>
        <dbReference type="ARBA" id="ARBA00022771"/>
    </source>
</evidence>
<keyword evidence="3" id="KW-0863">Zinc-finger</keyword>
<dbReference type="InterPro" id="IPR044246">
    <property type="entry name" value="ZFP3-like"/>
</dbReference>
<keyword evidence="5" id="KW-0539">Nucleus</keyword>
<dbReference type="PANTHER" id="PTHR47287">
    <property type="entry name" value="C2H2 AND C2HC ZINC FINGERS SUPERFAMILY PROTEIN"/>
    <property type="match status" value="1"/>
</dbReference>
<evidence type="ECO:0000256" key="4">
    <source>
        <dbReference type="ARBA" id="ARBA00022833"/>
    </source>
</evidence>
<dbReference type="KEGG" id="pop:18111081"/>
<feature type="compositionally biased region" description="Basic and acidic residues" evidence="6">
    <location>
        <begin position="33"/>
        <end position="44"/>
    </location>
</feature>
<evidence type="ECO:0000256" key="1">
    <source>
        <dbReference type="ARBA" id="ARBA00004123"/>
    </source>
</evidence>
<accession>U7E1E1</accession>
<dbReference type="GO" id="GO:0009788">
    <property type="term" value="P:negative regulation of abscisic acid-activated signaling pathway"/>
    <property type="evidence" value="ECO:0007669"/>
    <property type="project" value="InterPro"/>
</dbReference>
<dbReference type="HOGENOM" id="CLU_078088_1_0_1"/>
<dbReference type="SUPFAM" id="SSF57667">
    <property type="entry name" value="beta-beta-alpha zinc fingers"/>
    <property type="match status" value="1"/>
</dbReference>
<comment type="subcellular location">
    <subcellularLocation>
        <location evidence="1">Nucleus</location>
    </subcellularLocation>
</comment>
<dbReference type="InParanoid" id="U7E1E1"/>
<proteinExistence type="predicted"/>
<keyword evidence="4" id="KW-0862">Zinc</keyword>
<dbReference type="GO" id="GO:0005634">
    <property type="term" value="C:nucleus"/>
    <property type="evidence" value="ECO:0007669"/>
    <property type="project" value="UniProtKB-SubCell"/>
</dbReference>
<evidence type="ECO:0000256" key="6">
    <source>
        <dbReference type="SAM" id="MobiDB-lite"/>
    </source>
</evidence>
<dbReference type="Gene3D" id="3.30.160.60">
    <property type="entry name" value="Classic Zinc Finger"/>
    <property type="match status" value="1"/>
</dbReference>
<gene>
    <name evidence="7" type="ORF">POPTR_018G123900</name>
</gene>
<dbReference type="PANTHER" id="PTHR47287:SF9">
    <property type="entry name" value="ZINC FINGER PROTEIN 4-LIKE"/>
    <property type="match status" value="1"/>
</dbReference>
<sequence length="303" mass="33259">MIDLSFILSMDSIVPEWCPSKASSISAAASGGEPHKDCGDHDQNMKMKERVVRGSEPPPFPKSSACGLLDLKPHSDDSIRGSKLEFNLFSPINVGYSSHAKESMDEASKQSTEPRVFSCSFCRRKFSTSQALGGHQNAHKQERALAKKREGSDVGATLGQFPYNPYSSLPTNQYYGSFNRLVGVRMDSLIHKKQPYPWNSFGGYRHGHGGWSRQVLVSTQPSVDRLRAESSKAFSGVPFGNFSSPSSSSRFEDHNGLFRNPCASPSSNIAFNMPPSTDHLQRPNRPPKSDQTDGSGLDLSLKL</sequence>
<evidence type="ECO:0000256" key="5">
    <source>
        <dbReference type="ARBA" id="ARBA00023242"/>
    </source>
</evidence>
<protein>
    <submittedName>
        <fullName evidence="7">Uncharacterized protein</fullName>
    </submittedName>
</protein>
<keyword evidence="2" id="KW-0479">Metal-binding</keyword>
<dbReference type="PROSITE" id="PS00028">
    <property type="entry name" value="ZINC_FINGER_C2H2_1"/>
    <property type="match status" value="1"/>
</dbReference>
<dbReference type="STRING" id="3694.U7E1E1"/>
<feature type="region of interest" description="Disordered" evidence="6">
    <location>
        <begin position="258"/>
        <end position="303"/>
    </location>
</feature>
<evidence type="ECO:0000256" key="2">
    <source>
        <dbReference type="ARBA" id="ARBA00022723"/>
    </source>
</evidence>
<feature type="region of interest" description="Disordered" evidence="6">
    <location>
        <begin position="24"/>
        <end position="44"/>
    </location>
</feature>
<dbReference type="GO" id="GO:0008270">
    <property type="term" value="F:zinc ion binding"/>
    <property type="evidence" value="ECO:0007669"/>
    <property type="project" value="UniProtKB-KW"/>
</dbReference>
<reference evidence="7 8" key="1">
    <citation type="journal article" date="2006" name="Science">
        <title>The genome of black cottonwood, Populus trichocarpa (Torr. &amp; Gray).</title>
        <authorList>
            <person name="Tuskan G.A."/>
            <person name="Difazio S."/>
            <person name="Jansson S."/>
            <person name="Bohlmann J."/>
            <person name="Grigoriev I."/>
            <person name="Hellsten U."/>
            <person name="Putnam N."/>
            <person name="Ralph S."/>
            <person name="Rombauts S."/>
            <person name="Salamov A."/>
            <person name="Schein J."/>
            <person name="Sterck L."/>
            <person name="Aerts A."/>
            <person name="Bhalerao R.R."/>
            <person name="Bhalerao R.P."/>
            <person name="Blaudez D."/>
            <person name="Boerjan W."/>
            <person name="Brun A."/>
            <person name="Brunner A."/>
            <person name="Busov V."/>
            <person name="Campbell M."/>
            <person name="Carlson J."/>
            <person name="Chalot M."/>
            <person name="Chapman J."/>
            <person name="Chen G.L."/>
            <person name="Cooper D."/>
            <person name="Coutinho P.M."/>
            <person name="Couturier J."/>
            <person name="Covert S."/>
            <person name="Cronk Q."/>
            <person name="Cunningham R."/>
            <person name="Davis J."/>
            <person name="Degroeve S."/>
            <person name="Dejardin A."/>
            <person name="Depamphilis C."/>
            <person name="Detter J."/>
            <person name="Dirks B."/>
            <person name="Dubchak I."/>
            <person name="Duplessis S."/>
            <person name="Ehlting J."/>
            <person name="Ellis B."/>
            <person name="Gendler K."/>
            <person name="Goodstein D."/>
            <person name="Gribskov M."/>
            <person name="Grimwood J."/>
            <person name="Groover A."/>
            <person name="Gunter L."/>
            <person name="Hamberger B."/>
            <person name="Heinze B."/>
            <person name="Helariutta Y."/>
            <person name="Henrissat B."/>
            <person name="Holligan D."/>
            <person name="Holt R."/>
            <person name="Huang W."/>
            <person name="Islam-Faridi N."/>
            <person name="Jones S."/>
            <person name="Jones-Rhoades M."/>
            <person name="Jorgensen R."/>
            <person name="Joshi C."/>
            <person name="Kangasjarvi J."/>
            <person name="Karlsson J."/>
            <person name="Kelleher C."/>
            <person name="Kirkpatrick R."/>
            <person name="Kirst M."/>
            <person name="Kohler A."/>
            <person name="Kalluri U."/>
            <person name="Larimer F."/>
            <person name="Leebens-Mack J."/>
            <person name="Leple J.C."/>
            <person name="Locascio P."/>
            <person name="Lou Y."/>
            <person name="Lucas S."/>
            <person name="Martin F."/>
            <person name="Montanini B."/>
            <person name="Napoli C."/>
            <person name="Nelson D.R."/>
            <person name="Nelson C."/>
            <person name="Nieminen K."/>
            <person name="Nilsson O."/>
            <person name="Pereda V."/>
            <person name="Peter G."/>
            <person name="Philippe R."/>
            <person name="Pilate G."/>
            <person name="Poliakov A."/>
            <person name="Razumovskaya J."/>
            <person name="Richardson P."/>
            <person name="Rinaldi C."/>
            <person name="Ritland K."/>
            <person name="Rouze P."/>
            <person name="Ryaboy D."/>
            <person name="Schmutz J."/>
            <person name="Schrader J."/>
            <person name="Segerman B."/>
            <person name="Shin H."/>
            <person name="Siddiqui A."/>
            <person name="Sterky F."/>
            <person name="Terry A."/>
            <person name="Tsai C.J."/>
            <person name="Uberbacher E."/>
            <person name="Unneberg P."/>
            <person name="Vahala J."/>
            <person name="Wall K."/>
            <person name="Wessler S."/>
            <person name="Yang G."/>
            <person name="Yin T."/>
            <person name="Douglas C."/>
            <person name="Marra M."/>
            <person name="Sandberg G."/>
            <person name="Van de Peer Y."/>
            <person name="Rokhsar D."/>
        </authorList>
    </citation>
    <scope>NUCLEOTIDE SEQUENCE [LARGE SCALE GENOMIC DNA]</scope>
    <source>
        <strain evidence="8">cv. Nisqually</strain>
    </source>
</reference>
<dbReference type="eggNOG" id="ENOG502S3I6">
    <property type="taxonomic scope" value="Eukaryota"/>
</dbReference>
<dbReference type="OrthoDB" id="1736050at2759"/>
<organism evidence="7 8">
    <name type="scientific">Populus trichocarpa</name>
    <name type="common">Western balsam poplar</name>
    <name type="synonym">Populus balsamifera subsp. trichocarpa</name>
    <dbReference type="NCBI Taxonomy" id="3694"/>
    <lineage>
        <taxon>Eukaryota</taxon>
        <taxon>Viridiplantae</taxon>
        <taxon>Streptophyta</taxon>
        <taxon>Embryophyta</taxon>
        <taxon>Tracheophyta</taxon>
        <taxon>Spermatophyta</taxon>
        <taxon>Magnoliopsida</taxon>
        <taxon>eudicotyledons</taxon>
        <taxon>Gunneridae</taxon>
        <taxon>Pentapetalae</taxon>
        <taxon>rosids</taxon>
        <taxon>fabids</taxon>
        <taxon>Malpighiales</taxon>
        <taxon>Salicaceae</taxon>
        <taxon>Saliceae</taxon>
        <taxon>Populus</taxon>
    </lineage>
</organism>
<dbReference type="EMBL" id="CM009307">
    <property type="protein sequence ID" value="PNS94063.1"/>
    <property type="molecule type" value="Genomic_DNA"/>
</dbReference>
<dbReference type="InterPro" id="IPR036236">
    <property type="entry name" value="Znf_C2H2_sf"/>
</dbReference>
<dbReference type="AlphaFoldDB" id="U7E1E1"/>
<evidence type="ECO:0000313" key="7">
    <source>
        <dbReference type="EMBL" id="PNS94063.1"/>
    </source>
</evidence>
<dbReference type="Proteomes" id="UP000006729">
    <property type="component" value="Chromosome 18"/>
</dbReference>
<dbReference type="PROSITE" id="PS50157">
    <property type="entry name" value="ZINC_FINGER_C2H2_2"/>
    <property type="match status" value="1"/>
</dbReference>
<name>U7E1E1_POPTR</name>
<evidence type="ECO:0000313" key="8">
    <source>
        <dbReference type="Proteomes" id="UP000006729"/>
    </source>
</evidence>